<dbReference type="Pfam" id="PF03717">
    <property type="entry name" value="PBP_dimer"/>
    <property type="match status" value="1"/>
</dbReference>
<dbReference type="GO" id="GO:0016757">
    <property type="term" value="F:glycosyltransferase activity"/>
    <property type="evidence" value="ECO:0007669"/>
    <property type="project" value="UniProtKB-KW"/>
</dbReference>
<dbReference type="EC" id="2.4.1.129" evidence="7"/>
<reference evidence="7 8" key="1">
    <citation type="submission" date="2019-02" db="EMBL/GenBank/DDBJ databases">
        <title>Deep-cultivation of Planctomycetes and their phenomic and genomic characterization uncovers novel biology.</title>
        <authorList>
            <person name="Wiegand S."/>
            <person name="Jogler M."/>
            <person name="Boedeker C."/>
            <person name="Pinto D."/>
            <person name="Vollmers J."/>
            <person name="Rivas-Marin E."/>
            <person name="Kohn T."/>
            <person name="Peeters S.H."/>
            <person name="Heuer A."/>
            <person name="Rast P."/>
            <person name="Oberbeckmann S."/>
            <person name="Bunk B."/>
            <person name="Jeske O."/>
            <person name="Meyerdierks A."/>
            <person name="Storesund J.E."/>
            <person name="Kallscheuer N."/>
            <person name="Luecker S."/>
            <person name="Lage O.M."/>
            <person name="Pohl T."/>
            <person name="Merkel B.J."/>
            <person name="Hornburger P."/>
            <person name="Mueller R.-W."/>
            <person name="Bruemmer F."/>
            <person name="Labrenz M."/>
            <person name="Spormann A.M."/>
            <person name="Op den Camp H."/>
            <person name="Overmann J."/>
            <person name="Amann R."/>
            <person name="Jetten M.S.M."/>
            <person name="Mascher T."/>
            <person name="Medema M.H."/>
            <person name="Devos D.P."/>
            <person name="Kaster A.-K."/>
            <person name="Ovreas L."/>
            <person name="Rohde M."/>
            <person name="Galperin M.Y."/>
            <person name="Jogler C."/>
        </authorList>
    </citation>
    <scope>NUCLEOTIDE SEQUENCE [LARGE SCALE GENOMIC DNA]</scope>
    <source>
        <strain evidence="7 8">Mal4</strain>
    </source>
</reference>
<dbReference type="Gene3D" id="3.40.710.10">
    <property type="entry name" value="DD-peptidase/beta-lactamase superfamily"/>
    <property type="match status" value="1"/>
</dbReference>
<name>A0A517Z2T6_9PLAN</name>
<evidence type="ECO:0000313" key="7">
    <source>
        <dbReference type="EMBL" id="QDU36758.1"/>
    </source>
</evidence>
<dbReference type="GO" id="GO:0008658">
    <property type="term" value="F:penicillin binding"/>
    <property type="evidence" value="ECO:0007669"/>
    <property type="project" value="InterPro"/>
</dbReference>
<sequence length="742" mass="82741">MRNRPETPLAMPPASPRWNVDHAPQFRLRTLLVLLGLVLSVVAGRLVHLQTRIPEQFTEVWDRTYESFEPIPSRDGRILTADGQILAFDEPRFDVSVHYRWLEDPPDERWLKQTVRSRLPRHQRRDPEHIRQMTETVLAQRQQMWSELAYVTGLSDDEFDRRRRLIQRRVERILEHVRQRRAATAESESVETEPESQRPWWEAGWDSVVEELTTPPRRDLESPLIIREQLDYHRIAEHVPVEVVSVIESHPSRFPEVRIERATERLYPGNDLAAHLIGRRQPVTAEEIEARRERFPEGDPLDYEVGDRIGRSGIERAYDRHLRGLRGMRRLTRNRQGETIDTETVREPTDGQDVILTIDSGLQQQAEQILDRVIVPAGQAPEASGADAEAPPPVGGCIVALDVSTGEILAAATAPRHDAGALGRGDLESWTAALNDPRRPFFPRLTQMAVAPGSVFKTLTAIAMIESGIDPEAPLHCRGYLDQPDRNRCLIYRRYGVGHGDVTLSDALCQSCNVYFFDSARRMGPEAIAMWSRRFGLGEATQHDLPNESGGNVPSPDEAARSGKTWYPGSTLQLAIGQATLTTTPLQVARMMAAIANDGYLVTPRFVRDVSATPADQPAGGDVQLASYESTRTTLRERIPGLSPGTLARVREGMRMVVEHHRGTGRNIALDDVAIAGKTGTAEAGGGLPDHAWFAGYVPADRPRVAFVVVLEHGGSGSRAAGPLARELVQALLDRGFIQGGR</sequence>
<dbReference type="InterPro" id="IPR036138">
    <property type="entry name" value="PBP_dimer_sf"/>
</dbReference>
<evidence type="ECO:0000259" key="6">
    <source>
        <dbReference type="Pfam" id="PF03717"/>
    </source>
</evidence>
<dbReference type="InterPro" id="IPR012338">
    <property type="entry name" value="Beta-lactam/transpept-like"/>
</dbReference>
<evidence type="ECO:0000256" key="1">
    <source>
        <dbReference type="ARBA" id="ARBA00004370"/>
    </source>
</evidence>
<keyword evidence="3" id="KW-0472">Membrane</keyword>
<keyword evidence="2" id="KW-0645">Protease</keyword>
<dbReference type="AlphaFoldDB" id="A0A517Z2T6"/>
<feature type="domain" description="Penicillin-binding protein dimerisation" evidence="6">
    <location>
        <begin position="73"/>
        <end position="342"/>
    </location>
</feature>
<dbReference type="InterPro" id="IPR005311">
    <property type="entry name" value="PBP_dimer"/>
</dbReference>
<evidence type="ECO:0000256" key="4">
    <source>
        <dbReference type="SAM" id="MobiDB-lite"/>
    </source>
</evidence>
<dbReference type="RefSeq" id="WP_145367390.1">
    <property type="nucleotide sequence ID" value="NZ_CP036275.1"/>
</dbReference>
<dbReference type="GO" id="GO:0071555">
    <property type="term" value="P:cell wall organization"/>
    <property type="evidence" value="ECO:0007669"/>
    <property type="project" value="TreeGrafter"/>
</dbReference>
<feature type="domain" description="Penicillin-binding protein transpeptidase" evidence="5">
    <location>
        <begin position="396"/>
        <end position="729"/>
    </location>
</feature>
<evidence type="ECO:0000313" key="8">
    <source>
        <dbReference type="Proteomes" id="UP000320496"/>
    </source>
</evidence>
<keyword evidence="2" id="KW-0378">Hydrolase</keyword>
<organism evidence="7 8">
    <name type="scientific">Maioricimonas rarisocia</name>
    <dbReference type="NCBI Taxonomy" id="2528026"/>
    <lineage>
        <taxon>Bacteria</taxon>
        <taxon>Pseudomonadati</taxon>
        <taxon>Planctomycetota</taxon>
        <taxon>Planctomycetia</taxon>
        <taxon>Planctomycetales</taxon>
        <taxon>Planctomycetaceae</taxon>
        <taxon>Maioricimonas</taxon>
    </lineage>
</organism>
<evidence type="ECO:0000256" key="3">
    <source>
        <dbReference type="ARBA" id="ARBA00023136"/>
    </source>
</evidence>
<dbReference type="KEGG" id="mri:Mal4_10560"/>
<proteinExistence type="predicted"/>
<accession>A0A517Z2T6</accession>
<comment type="subcellular location">
    <subcellularLocation>
        <location evidence="1">Membrane</location>
    </subcellularLocation>
</comment>
<dbReference type="GO" id="GO:0004180">
    <property type="term" value="F:carboxypeptidase activity"/>
    <property type="evidence" value="ECO:0007669"/>
    <property type="project" value="UniProtKB-KW"/>
</dbReference>
<dbReference type="InterPro" id="IPR001460">
    <property type="entry name" value="PCN-bd_Tpept"/>
</dbReference>
<dbReference type="OrthoDB" id="9804124at2"/>
<dbReference type="InterPro" id="IPR050515">
    <property type="entry name" value="Beta-lactam/transpept"/>
</dbReference>
<keyword evidence="7" id="KW-0328">Glycosyltransferase</keyword>
<dbReference type="Pfam" id="PF00905">
    <property type="entry name" value="Transpeptidase"/>
    <property type="match status" value="1"/>
</dbReference>
<keyword evidence="7" id="KW-0808">Transferase</keyword>
<protein>
    <submittedName>
        <fullName evidence="7">Penicillin-binding protein PbpB</fullName>
        <ecNumber evidence="7">2.4.1.129</ecNumber>
    </submittedName>
</protein>
<dbReference type="Proteomes" id="UP000320496">
    <property type="component" value="Chromosome"/>
</dbReference>
<gene>
    <name evidence="7" type="primary">pbpB</name>
    <name evidence="7" type="ORF">Mal4_10560</name>
</gene>
<evidence type="ECO:0000256" key="2">
    <source>
        <dbReference type="ARBA" id="ARBA00022645"/>
    </source>
</evidence>
<dbReference type="Gene3D" id="3.90.1310.10">
    <property type="entry name" value="Penicillin-binding protein 2a (Domain 2)"/>
    <property type="match status" value="1"/>
</dbReference>
<keyword evidence="2" id="KW-0121">Carboxypeptidase</keyword>
<dbReference type="EMBL" id="CP036275">
    <property type="protein sequence ID" value="QDU36758.1"/>
    <property type="molecule type" value="Genomic_DNA"/>
</dbReference>
<feature type="region of interest" description="Disordered" evidence="4">
    <location>
        <begin position="541"/>
        <end position="562"/>
    </location>
</feature>
<dbReference type="SUPFAM" id="SSF56519">
    <property type="entry name" value="Penicillin binding protein dimerisation domain"/>
    <property type="match status" value="1"/>
</dbReference>
<dbReference type="GO" id="GO:0005886">
    <property type="term" value="C:plasma membrane"/>
    <property type="evidence" value="ECO:0007669"/>
    <property type="project" value="TreeGrafter"/>
</dbReference>
<keyword evidence="8" id="KW-1185">Reference proteome</keyword>
<dbReference type="SUPFAM" id="SSF56601">
    <property type="entry name" value="beta-lactamase/transpeptidase-like"/>
    <property type="match status" value="1"/>
</dbReference>
<dbReference type="PANTHER" id="PTHR30627">
    <property type="entry name" value="PEPTIDOGLYCAN D,D-TRANSPEPTIDASE"/>
    <property type="match status" value="1"/>
</dbReference>
<evidence type="ECO:0000259" key="5">
    <source>
        <dbReference type="Pfam" id="PF00905"/>
    </source>
</evidence>